<proteinExistence type="predicted"/>
<evidence type="ECO:0000256" key="1">
    <source>
        <dbReference type="SAM" id="MobiDB-lite"/>
    </source>
</evidence>
<evidence type="ECO:0000313" key="3">
    <source>
        <dbReference type="Proteomes" id="UP000285575"/>
    </source>
</evidence>
<reference evidence="2 3" key="1">
    <citation type="submission" date="2019-01" db="EMBL/GenBank/DDBJ databases">
        <authorList>
            <person name="Chen W.-M."/>
        </authorList>
    </citation>
    <scope>NUCLEOTIDE SEQUENCE [LARGE SCALE GENOMIC DNA]</scope>
    <source>
        <strain evidence="2 3">KYPY4</strain>
    </source>
</reference>
<accession>A0A437RHI2</accession>
<gene>
    <name evidence="2" type="ORF">EOE66_10235</name>
</gene>
<comment type="caution">
    <text evidence="2">The sequence shown here is derived from an EMBL/GenBank/DDBJ whole genome shotgun (WGS) entry which is preliminary data.</text>
</comment>
<dbReference type="RefSeq" id="WP_128228592.1">
    <property type="nucleotide sequence ID" value="NZ_SACR01000003.1"/>
</dbReference>
<dbReference type="Proteomes" id="UP000285575">
    <property type="component" value="Unassembled WGS sequence"/>
</dbReference>
<evidence type="ECO:0000313" key="2">
    <source>
        <dbReference type="EMBL" id="RVU46226.1"/>
    </source>
</evidence>
<name>A0A437RHI2_9BURK</name>
<feature type="region of interest" description="Disordered" evidence="1">
    <location>
        <begin position="317"/>
        <end position="350"/>
    </location>
</feature>
<dbReference type="EMBL" id="SACR01000003">
    <property type="protein sequence ID" value="RVU46226.1"/>
    <property type="molecule type" value="Genomic_DNA"/>
</dbReference>
<protein>
    <submittedName>
        <fullName evidence="2">Uncharacterized protein</fullName>
    </submittedName>
</protein>
<organism evidence="2 3">
    <name type="scientific">Rubrivivax rivuli</name>
    <dbReference type="NCBI Taxonomy" id="1862385"/>
    <lineage>
        <taxon>Bacteria</taxon>
        <taxon>Pseudomonadati</taxon>
        <taxon>Pseudomonadota</taxon>
        <taxon>Betaproteobacteria</taxon>
        <taxon>Burkholderiales</taxon>
        <taxon>Sphaerotilaceae</taxon>
        <taxon>Rubrivivax</taxon>
    </lineage>
</organism>
<dbReference type="OrthoDB" id="147470at2"/>
<sequence length="454" mass="47583">MSVQTSSPCTAQPGADLPDDPGCALNYHYGMLLGAADLRTEQGFHIGQRRRHARSLHGRGVVQGLGVQLRPERHELVVLPGLALDARGRELALAEAHCVHLGAWWMQARTQPAFAAQRELQTVTLQLLLTLQHHVCADRPVPAVAPACEAGDASAMVASRLCESARLELQDASTLPPAAHGVPTDELPVYALLGLAATLPAAGTDPDTDWAVAARAAIAAAAPEDRSAAALAALDRAIALGTARVAAPEPSAEDRLPLARVHDLVLQREPDTPGAPERWTVLGGRVELLDRPALLATGTLQRLLAALLASTPVVAGPVVSPPSPPPPPPPPPPAPTPPAPPPPAAPALPPPLITSAVSAAERLTLQLAVPVHPGSARPVAVAVTEFDEAFGWRNFTVRHVDVEDGGRRLLLTLGHPPRERLLRVTLSLDGTKPLLAADRSELAGLHGPHFTLHL</sequence>
<feature type="compositionally biased region" description="Pro residues" evidence="1">
    <location>
        <begin position="319"/>
        <end position="350"/>
    </location>
</feature>
<keyword evidence="3" id="KW-1185">Reference proteome</keyword>
<dbReference type="AlphaFoldDB" id="A0A437RHI2"/>